<dbReference type="Gene3D" id="2.40.170.20">
    <property type="entry name" value="TonB-dependent receptor, beta-barrel domain"/>
    <property type="match status" value="1"/>
</dbReference>
<name>A0A1G9VKG5_9SPHI</name>
<keyword evidence="4 10" id="KW-0812">Transmembrane</keyword>
<evidence type="ECO:0000256" key="2">
    <source>
        <dbReference type="ARBA" id="ARBA00022448"/>
    </source>
</evidence>
<dbReference type="InterPro" id="IPR037066">
    <property type="entry name" value="Plug_dom_sf"/>
</dbReference>
<evidence type="ECO:0000313" key="15">
    <source>
        <dbReference type="EMBL" id="SDM72606.1"/>
    </source>
</evidence>
<dbReference type="InterPro" id="IPR039426">
    <property type="entry name" value="TonB-dep_rcpt-like"/>
</dbReference>
<keyword evidence="9 10" id="KW-0998">Cell outer membrane</keyword>
<dbReference type="STRING" id="990371.SAMN05421813_12126"/>
<dbReference type="PANTHER" id="PTHR30069">
    <property type="entry name" value="TONB-DEPENDENT OUTER MEMBRANE RECEPTOR"/>
    <property type="match status" value="1"/>
</dbReference>
<evidence type="ECO:0000256" key="9">
    <source>
        <dbReference type="ARBA" id="ARBA00023237"/>
    </source>
</evidence>
<dbReference type="RefSeq" id="WP_090705688.1">
    <property type="nucleotide sequence ID" value="NZ_FNHH01000021.1"/>
</dbReference>
<dbReference type="GO" id="GO:0009279">
    <property type="term" value="C:cell outer membrane"/>
    <property type="evidence" value="ECO:0007669"/>
    <property type="project" value="UniProtKB-SubCell"/>
</dbReference>
<proteinExistence type="inferred from homology"/>
<dbReference type="SUPFAM" id="SSF49464">
    <property type="entry name" value="Carboxypeptidase regulatory domain-like"/>
    <property type="match status" value="1"/>
</dbReference>
<keyword evidence="6 11" id="KW-0798">TonB box</keyword>
<dbReference type="EMBL" id="FNHH01000021">
    <property type="protein sequence ID" value="SDM72606.1"/>
    <property type="molecule type" value="Genomic_DNA"/>
</dbReference>
<reference evidence="16" key="1">
    <citation type="submission" date="2016-10" db="EMBL/GenBank/DDBJ databases">
        <authorList>
            <person name="Varghese N."/>
            <person name="Submissions S."/>
        </authorList>
    </citation>
    <scope>NUCLEOTIDE SEQUENCE [LARGE SCALE GENOMIC DNA]</scope>
    <source>
        <strain evidence="16">DSM 24536</strain>
    </source>
</reference>
<evidence type="ECO:0000259" key="14">
    <source>
        <dbReference type="Pfam" id="PF07715"/>
    </source>
</evidence>
<evidence type="ECO:0000256" key="7">
    <source>
        <dbReference type="ARBA" id="ARBA00023136"/>
    </source>
</evidence>
<dbReference type="InterPro" id="IPR000531">
    <property type="entry name" value="Beta-barrel_TonB"/>
</dbReference>
<comment type="subcellular location">
    <subcellularLocation>
        <location evidence="1 10">Cell outer membrane</location>
        <topology evidence="1 10">Multi-pass membrane protein</topology>
    </subcellularLocation>
</comment>
<organism evidence="15 16">
    <name type="scientific">Daejeonella rubra</name>
    <dbReference type="NCBI Taxonomy" id="990371"/>
    <lineage>
        <taxon>Bacteria</taxon>
        <taxon>Pseudomonadati</taxon>
        <taxon>Bacteroidota</taxon>
        <taxon>Sphingobacteriia</taxon>
        <taxon>Sphingobacteriales</taxon>
        <taxon>Sphingobacteriaceae</taxon>
        <taxon>Daejeonella</taxon>
    </lineage>
</organism>
<evidence type="ECO:0000256" key="12">
    <source>
        <dbReference type="SAM" id="SignalP"/>
    </source>
</evidence>
<dbReference type="InterPro" id="IPR023997">
    <property type="entry name" value="TonB-dep_OMP_SusC/RagA_CS"/>
</dbReference>
<dbReference type="InterPro" id="IPR023996">
    <property type="entry name" value="TonB-dep_OMP_SusC/RagA"/>
</dbReference>
<dbReference type="Pfam" id="PF07715">
    <property type="entry name" value="Plug"/>
    <property type="match status" value="1"/>
</dbReference>
<evidence type="ECO:0000256" key="11">
    <source>
        <dbReference type="RuleBase" id="RU003357"/>
    </source>
</evidence>
<feature type="chain" id="PRO_5011592292" evidence="12">
    <location>
        <begin position="21"/>
        <end position="1036"/>
    </location>
</feature>
<evidence type="ECO:0000256" key="8">
    <source>
        <dbReference type="ARBA" id="ARBA00023170"/>
    </source>
</evidence>
<dbReference type="Pfam" id="PF00593">
    <property type="entry name" value="TonB_dep_Rec_b-barrel"/>
    <property type="match status" value="1"/>
</dbReference>
<evidence type="ECO:0000256" key="10">
    <source>
        <dbReference type="PROSITE-ProRule" id="PRU01360"/>
    </source>
</evidence>
<dbReference type="OrthoDB" id="9768177at2"/>
<keyword evidence="16" id="KW-1185">Reference proteome</keyword>
<evidence type="ECO:0000256" key="4">
    <source>
        <dbReference type="ARBA" id="ARBA00022692"/>
    </source>
</evidence>
<dbReference type="InterPro" id="IPR036942">
    <property type="entry name" value="Beta-barrel_TonB_sf"/>
</dbReference>
<dbReference type="Gene3D" id="2.170.130.10">
    <property type="entry name" value="TonB-dependent receptor, plug domain"/>
    <property type="match status" value="1"/>
</dbReference>
<dbReference type="InterPro" id="IPR012910">
    <property type="entry name" value="Plug_dom"/>
</dbReference>
<dbReference type="PROSITE" id="PS52016">
    <property type="entry name" value="TONB_DEPENDENT_REC_3"/>
    <property type="match status" value="1"/>
</dbReference>
<dbReference type="AlphaFoldDB" id="A0A1G9VKG5"/>
<dbReference type="Pfam" id="PF13715">
    <property type="entry name" value="CarbopepD_reg_2"/>
    <property type="match status" value="1"/>
</dbReference>
<keyword evidence="2 10" id="KW-0813">Transport</keyword>
<feature type="domain" description="TonB-dependent receptor-like beta-barrel" evidence="13">
    <location>
        <begin position="427"/>
        <end position="800"/>
    </location>
</feature>
<keyword evidence="3 10" id="KW-1134">Transmembrane beta strand</keyword>
<feature type="domain" description="TonB-dependent receptor plug" evidence="14">
    <location>
        <begin position="116"/>
        <end position="224"/>
    </location>
</feature>
<dbReference type="PANTHER" id="PTHR30069:SF29">
    <property type="entry name" value="HEMOGLOBIN AND HEMOGLOBIN-HAPTOGLOBIN-BINDING PROTEIN 1-RELATED"/>
    <property type="match status" value="1"/>
</dbReference>
<evidence type="ECO:0000256" key="1">
    <source>
        <dbReference type="ARBA" id="ARBA00004571"/>
    </source>
</evidence>
<feature type="signal peptide" evidence="12">
    <location>
        <begin position="1"/>
        <end position="20"/>
    </location>
</feature>
<dbReference type="NCBIfam" id="TIGR04057">
    <property type="entry name" value="SusC_RagA_signa"/>
    <property type="match status" value="1"/>
</dbReference>
<accession>A0A1G9VKG5</accession>
<keyword evidence="8" id="KW-0675">Receptor</keyword>
<dbReference type="NCBIfam" id="TIGR04056">
    <property type="entry name" value="OMP_RagA_SusC"/>
    <property type="match status" value="1"/>
</dbReference>
<evidence type="ECO:0000313" key="16">
    <source>
        <dbReference type="Proteomes" id="UP000199226"/>
    </source>
</evidence>
<evidence type="ECO:0000256" key="5">
    <source>
        <dbReference type="ARBA" id="ARBA00022729"/>
    </source>
</evidence>
<dbReference type="InterPro" id="IPR008969">
    <property type="entry name" value="CarboxyPept-like_regulatory"/>
</dbReference>
<protein>
    <submittedName>
        <fullName evidence="15">TonB-linked outer membrane protein, SusC/RagA family</fullName>
    </submittedName>
</protein>
<dbReference type="Gene3D" id="2.60.40.1120">
    <property type="entry name" value="Carboxypeptidase-like, regulatory domain"/>
    <property type="match status" value="1"/>
</dbReference>
<dbReference type="GO" id="GO:0044718">
    <property type="term" value="P:siderophore transmembrane transport"/>
    <property type="evidence" value="ECO:0007669"/>
    <property type="project" value="TreeGrafter"/>
</dbReference>
<dbReference type="SUPFAM" id="SSF56935">
    <property type="entry name" value="Porins"/>
    <property type="match status" value="1"/>
</dbReference>
<evidence type="ECO:0000259" key="13">
    <source>
        <dbReference type="Pfam" id="PF00593"/>
    </source>
</evidence>
<gene>
    <name evidence="15" type="ORF">SAMN05421813_12126</name>
</gene>
<comment type="similarity">
    <text evidence="10 11">Belongs to the TonB-dependent receptor family.</text>
</comment>
<keyword evidence="7 10" id="KW-0472">Membrane</keyword>
<evidence type="ECO:0000256" key="3">
    <source>
        <dbReference type="ARBA" id="ARBA00022452"/>
    </source>
</evidence>
<dbReference type="GO" id="GO:0015344">
    <property type="term" value="F:siderophore uptake transmembrane transporter activity"/>
    <property type="evidence" value="ECO:0007669"/>
    <property type="project" value="TreeGrafter"/>
</dbReference>
<sequence length="1036" mass="114184">MKKLLQSLFLLLFIAFQAIAQERTVTGTVTDKTDGLPLPGVSVKVKGTNVGTSTGGDGRYSLRVPGGSTTLVLTYIGYSTQEAAIGSGNTVNVQLTTDAKQLSEVIVTGVAGATTKEKLTVSVTKVSEERLNAVTGTSLAGALSGKVAGIKASSSSGTPGASVDIQLRADNNLNNVGSGPLVLIDGVIFTGSLADVNADDVSSMEVVKGAAASALYGSRAGNGVIAITTKRGNSIGLNTVKVNVRNEVGMQEIANTLDLSTHHPFALAADYQQYVGTFTKYQGVTYPAGYRDAGHSPLISGNRVPKADHYMDNPYGITRNQQNDFFNKGINYANFVSMTSRTEKTGVYASFENNSQEGIIEMTDGYKRQNFRFNVDQQIAPWLKFSTSNLLVNTKTEYPGSGGGIFFNIALAEPDINLHQLNPDGQPYYLRMNHWSGETTNPLYTLYKTERNNKRFNWVGNFALNARVTSWANFDVSHSIERNNYRYRNYNPKDYWTPTGGTAATNGMSYTNGNLQDYSEDGNSQNTQATLNMVKDFGDLTLRGKLSYLYENRRYENYQVLSSQFGVAGIPTYDNFATINDAGSYNETERAQNYFAILGVDYKDKFLVDAMYRYDGSSLFGSNERWNPYYRVSGAYRISEDVKIPGIDELKVRAAYGTAGIRPGFAWQYETFTLNNGSAAAVQRGNKNLKPSKTAETEIGLNVDFLKKFSFEAVYAQSVTDDQFLNVPLLGFLNNGFTSQFQNAGSVESKTLEFSLSANWMKKKDFSWSSNLVYSRIRQKITDLPVPPYVFGDTDGGGQQMFFIKSNETYGAMYGHSWVKSLDQMSKQLPAGKTIADYVVNSQGYVIAAGTQGMITEKAIKRLDDKGAILFDKIGDGNADFNMGLANTFNYKRATLYFLLDLKKGGDIYNAKGQWLTRDLRNPEMDMSGVAQADKKAYDYFLNFYDVNTPNAYWVEDGTYLKLREVALGYTFPLKSLDVFGGVVKSITAKVVGRNLLNFDNYSGYDAEVGSIRQPYDGTSKYPNFRNYAFSLSMDF</sequence>
<keyword evidence="5 12" id="KW-0732">Signal</keyword>
<evidence type="ECO:0000256" key="6">
    <source>
        <dbReference type="ARBA" id="ARBA00023077"/>
    </source>
</evidence>
<dbReference type="Proteomes" id="UP000199226">
    <property type="component" value="Unassembled WGS sequence"/>
</dbReference>